<evidence type="ECO:0000256" key="4">
    <source>
        <dbReference type="ARBA" id="ARBA00022801"/>
    </source>
</evidence>
<reference evidence="10 11" key="1">
    <citation type="journal article" date="2015" name="Genome Announc.">
        <title>Genome Sequence of 'Candidatus Thioglobus autotrophica' Strain EF1, a Chemoautotroph from the SUP05 Clade of Marine Gammaproteobacteria.</title>
        <authorList>
            <person name="Shah V."/>
            <person name="Morris R.M."/>
        </authorList>
    </citation>
    <scope>NUCLEOTIDE SEQUENCE [LARGE SCALE GENOMIC DNA]</scope>
    <source>
        <strain evidence="10 11">EF1</strain>
    </source>
</reference>
<accession>A0A0M4NI77</accession>
<evidence type="ECO:0000256" key="7">
    <source>
        <dbReference type="ARBA" id="ARBA00033210"/>
    </source>
</evidence>
<comment type="function">
    <text evidence="1">Hydrolyzes diadenosine 5',5'''-P1,P4-tetraphosphate to yield ADP.</text>
</comment>
<dbReference type="GO" id="GO:0008803">
    <property type="term" value="F:bis(5'-nucleosyl)-tetraphosphatase (symmetrical) activity"/>
    <property type="evidence" value="ECO:0007669"/>
    <property type="project" value="UniProtKB-EC"/>
</dbReference>
<evidence type="ECO:0000259" key="9">
    <source>
        <dbReference type="Pfam" id="PF00149"/>
    </source>
</evidence>
<dbReference type="AlphaFoldDB" id="A0A0M4NI77"/>
<dbReference type="EMBL" id="CP010552">
    <property type="protein sequence ID" value="ALE53120.1"/>
    <property type="molecule type" value="Genomic_DNA"/>
</dbReference>
<keyword evidence="11" id="KW-1185">Reference proteome</keyword>
<dbReference type="OrthoDB" id="9807890at2"/>
<dbReference type="SUPFAM" id="SSF56300">
    <property type="entry name" value="Metallo-dependent phosphatases"/>
    <property type="match status" value="1"/>
</dbReference>
<evidence type="ECO:0000313" key="10">
    <source>
        <dbReference type="EMBL" id="ALE53120.1"/>
    </source>
</evidence>
<evidence type="ECO:0000256" key="6">
    <source>
        <dbReference type="ARBA" id="ARBA00032248"/>
    </source>
</evidence>
<proteinExistence type="inferred from homology"/>
<dbReference type="Pfam" id="PF00149">
    <property type="entry name" value="Metallophos"/>
    <property type="match status" value="1"/>
</dbReference>
<keyword evidence="4" id="KW-0378">Hydrolase</keyword>
<dbReference type="InterPro" id="IPR004843">
    <property type="entry name" value="Calcineurin-like_PHP"/>
</dbReference>
<dbReference type="EC" id="3.6.1.41" evidence="3"/>
<gene>
    <name evidence="10" type="ORF">SP60_07920</name>
</gene>
<dbReference type="Proteomes" id="UP000058020">
    <property type="component" value="Chromosome"/>
</dbReference>
<comment type="similarity">
    <text evidence="2">Belongs to the Ap4A hydrolase family.</text>
</comment>
<dbReference type="PATRIC" id="fig|1705394.5.peg.1584"/>
<evidence type="ECO:0000256" key="8">
    <source>
        <dbReference type="ARBA" id="ARBA00049417"/>
    </source>
</evidence>
<dbReference type="PIRSF" id="PIRSF000903">
    <property type="entry name" value="B5n-ttraPtase_sm"/>
    <property type="match status" value="1"/>
</dbReference>
<dbReference type="Gene3D" id="3.60.21.10">
    <property type="match status" value="1"/>
</dbReference>
<dbReference type="RefSeq" id="WP_053952116.1">
    <property type="nucleotide sequence ID" value="NZ_CP010552.1"/>
</dbReference>
<protein>
    <recommendedName>
        <fullName evidence="3">bis(5'-nucleosyl)-tetraphosphatase (symmetrical)</fullName>
        <ecNumber evidence="3">3.6.1.41</ecNumber>
    </recommendedName>
    <alternativeName>
        <fullName evidence="6">Ap4A hydrolase</fullName>
    </alternativeName>
    <alternativeName>
        <fullName evidence="5">Diadenosine 5',5'''-P1,P4-tetraphosphate pyrophosphohydrolase</fullName>
    </alternativeName>
    <alternativeName>
        <fullName evidence="7">Diadenosine tetraphosphatase</fullName>
    </alternativeName>
</protein>
<dbReference type="InterPro" id="IPR029052">
    <property type="entry name" value="Metallo-depent_PP-like"/>
</dbReference>
<dbReference type="NCBIfam" id="NF001204">
    <property type="entry name" value="PRK00166.1"/>
    <property type="match status" value="1"/>
</dbReference>
<evidence type="ECO:0000256" key="2">
    <source>
        <dbReference type="ARBA" id="ARBA00005419"/>
    </source>
</evidence>
<dbReference type="KEGG" id="tho:SP60_07920"/>
<evidence type="ECO:0000256" key="5">
    <source>
        <dbReference type="ARBA" id="ARBA00031248"/>
    </source>
</evidence>
<evidence type="ECO:0000256" key="1">
    <source>
        <dbReference type="ARBA" id="ARBA00003413"/>
    </source>
</evidence>
<sequence>MANYLIGDVQGCYDSLQHLLKKVNFSLDKDRIFFLGDVVNRGNKSLETLAFIKAHTDNTSMVLGNHDFHLLACAFGKVKANNKDTFTDVLGAKNAKHLLEFLAQQPLVINENDALMVHAGIPPNWDKKTVLERSSLVQKHLQSENLGDFLTKMYHNQPDTWHANLSELEQCRYTINALMRMRFCKANGQLEFAHKLNFDQAPSGYKAWFMHENRLLKDTDIFFGHWSTLANVEQEHIFPMDHGCIWGGRLSAIRQSDQKIFSVDC</sequence>
<organism evidence="10 11">
    <name type="scientific">Candidatus Thioglobus autotrophicus</name>
    <dbReference type="NCBI Taxonomy" id="1705394"/>
    <lineage>
        <taxon>Bacteria</taxon>
        <taxon>Pseudomonadati</taxon>
        <taxon>Pseudomonadota</taxon>
        <taxon>Gammaproteobacteria</taxon>
        <taxon>Candidatus Pseudothioglobaceae</taxon>
        <taxon>Candidatus Thioglobus</taxon>
    </lineage>
</organism>
<dbReference type="PANTHER" id="PTHR40942:SF4">
    <property type="entry name" value="CYTOCHROME C5"/>
    <property type="match status" value="1"/>
</dbReference>
<name>A0A0M4NI77_9GAMM</name>
<comment type="catalytic activity">
    <reaction evidence="8">
        <text>P(1),P(4)-bis(5'-adenosyl) tetraphosphate + H2O = 2 ADP + 2 H(+)</text>
        <dbReference type="Rhea" id="RHEA:24252"/>
        <dbReference type="ChEBI" id="CHEBI:15377"/>
        <dbReference type="ChEBI" id="CHEBI:15378"/>
        <dbReference type="ChEBI" id="CHEBI:58141"/>
        <dbReference type="ChEBI" id="CHEBI:456216"/>
        <dbReference type="EC" id="3.6.1.41"/>
    </reaction>
</comment>
<evidence type="ECO:0000256" key="3">
    <source>
        <dbReference type="ARBA" id="ARBA00012506"/>
    </source>
</evidence>
<dbReference type="InterPro" id="IPR004617">
    <property type="entry name" value="ApaH"/>
</dbReference>
<dbReference type="NCBIfam" id="TIGR00668">
    <property type="entry name" value="apaH"/>
    <property type="match status" value="1"/>
</dbReference>
<dbReference type="PANTHER" id="PTHR40942">
    <property type="match status" value="1"/>
</dbReference>
<feature type="domain" description="Calcineurin-like phosphoesterase" evidence="9">
    <location>
        <begin position="5"/>
        <end position="159"/>
    </location>
</feature>
<dbReference type="STRING" id="1705394.SP60_07920"/>
<evidence type="ECO:0000313" key="11">
    <source>
        <dbReference type="Proteomes" id="UP000058020"/>
    </source>
</evidence>